<feature type="transmembrane region" description="Helical" evidence="8">
    <location>
        <begin position="327"/>
        <end position="356"/>
    </location>
</feature>
<keyword evidence="2" id="KW-0813">Transport</keyword>
<accession>A0A2S7N0M9</accession>
<dbReference type="EMBL" id="PKOZ01000004">
    <property type="protein sequence ID" value="PQD95560.1"/>
    <property type="molecule type" value="Genomic_DNA"/>
</dbReference>
<feature type="transmembrane region" description="Helical" evidence="8">
    <location>
        <begin position="80"/>
        <end position="102"/>
    </location>
</feature>
<evidence type="ECO:0000256" key="7">
    <source>
        <dbReference type="ARBA" id="ARBA00023136"/>
    </source>
</evidence>
<feature type="transmembrane region" description="Helical" evidence="8">
    <location>
        <begin position="146"/>
        <end position="164"/>
    </location>
</feature>
<feature type="transmembrane region" description="Helical" evidence="8">
    <location>
        <begin position="294"/>
        <end position="315"/>
    </location>
</feature>
<keyword evidence="10" id="KW-1185">Reference proteome</keyword>
<dbReference type="GO" id="GO:0006835">
    <property type="term" value="P:dicarboxylic acid transport"/>
    <property type="evidence" value="ECO:0007669"/>
    <property type="project" value="TreeGrafter"/>
</dbReference>
<dbReference type="GO" id="GO:0005886">
    <property type="term" value="C:plasma membrane"/>
    <property type="evidence" value="ECO:0007669"/>
    <property type="project" value="UniProtKB-SubCell"/>
</dbReference>
<evidence type="ECO:0000313" key="9">
    <source>
        <dbReference type="EMBL" id="PQD95560.1"/>
    </source>
</evidence>
<keyword evidence="5" id="KW-0769">Symport</keyword>
<reference evidence="9 10" key="1">
    <citation type="submission" date="2017-12" db="EMBL/GenBank/DDBJ databases">
        <title>Taxonomic description and draft genome of Pradoshia cofamensis Gen. nov., sp. nov., a thermotolerant bacillale isolated from anterior gut of earthworm Eisenia fetida.</title>
        <authorList>
            <person name="Saha T."/>
            <person name="Chakraborty R."/>
        </authorList>
    </citation>
    <scope>NUCLEOTIDE SEQUENCE [LARGE SCALE GENOMIC DNA]</scope>
    <source>
        <strain evidence="9 10">EAG3</strain>
    </source>
</reference>
<protein>
    <submittedName>
        <fullName evidence="9">Dicarboxylate/amino acid:cation symporter</fullName>
    </submittedName>
</protein>
<dbReference type="SUPFAM" id="SSF118215">
    <property type="entry name" value="Proton glutamate symport protein"/>
    <property type="match status" value="1"/>
</dbReference>
<dbReference type="RefSeq" id="WP_104849314.1">
    <property type="nucleotide sequence ID" value="NZ_PKOZ01000004.1"/>
</dbReference>
<evidence type="ECO:0000256" key="3">
    <source>
        <dbReference type="ARBA" id="ARBA00022475"/>
    </source>
</evidence>
<evidence type="ECO:0000256" key="8">
    <source>
        <dbReference type="SAM" id="Phobius"/>
    </source>
</evidence>
<dbReference type="PANTHER" id="PTHR42865">
    <property type="entry name" value="PROTON/GLUTAMATE-ASPARTATE SYMPORTER"/>
    <property type="match status" value="1"/>
</dbReference>
<evidence type="ECO:0000256" key="6">
    <source>
        <dbReference type="ARBA" id="ARBA00022989"/>
    </source>
</evidence>
<dbReference type="Pfam" id="PF00375">
    <property type="entry name" value="SDF"/>
    <property type="match status" value="1"/>
</dbReference>
<organism evidence="9 10">
    <name type="scientific">Pradoshia eiseniae</name>
    <dbReference type="NCBI Taxonomy" id="2064768"/>
    <lineage>
        <taxon>Bacteria</taxon>
        <taxon>Bacillati</taxon>
        <taxon>Bacillota</taxon>
        <taxon>Bacilli</taxon>
        <taxon>Bacillales</taxon>
        <taxon>Bacillaceae</taxon>
        <taxon>Pradoshia</taxon>
    </lineage>
</organism>
<evidence type="ECO:0000313" key="10">
    <source>
        <dbReference type="Proteomes" id="UP000239663"/>
    </source>
</evidence>
<dbReference type="InterPro" id="IPR001991">
    <property type="entry name" value="Na-dicarboxylate_symporter"/>
</dbReference>
<dbReference type="InterPro" id="IPR036458">
    <property type="entry name" value="Na:dicarbo_symporter_sf"/>
</dbReference>
<sequence>MKLTIKIITGLITGILVGLGLNQFSPELFKIFDSYLFEPVGSLFINAITMLVVPIVLISITLGTAGLGDPKKLGRIGGKTMLYFLFTTAFAITIGIGLALLIKPGAGSQVNISAAEYTASQAPSVIDTLINIIPKNPIQAMAEGNMLQVIVMSIFFGLGISALGSKTKGIIDLLEQGQELMVYLVNMIMKAAPYATFALVATAVGSQGIAAIKSMGLYMIVVVLALFIHTVVVYGGAISLLGRSNPLDFFKKFFPAIAVGFSTSSSSAALPVAMETAQKALNVPKNISSFVQPLGATINMDGTGILQGVAVVFIAQTYGVDLTVPQLLTVILTAVLASVGTAGVPGAGLILLAMVLEQVGLPVEGIGLILGIDRLLDMTRTAVNITGDASCAVIIAQSEKKYEANEDEAPEMTEEMTA</sequence>
<feature type="transmembrane region" description="Helical" evidence="8">
    <location>
        <begin position="44"/>
        <end position="68"/>
    </location>
</feature>
<dbReference type="PANTHER" id="PTHR42865:SF7">
    <property type="entry name" value="PROTON_GLUTAMATE-ASPARTATE SYMPORTER"/>
    <property type="match status" value="1"/>
</dbReference>
<dbReference type="AlphaFoldDB" id="A0A2S7N0M9"/>
<keyword evidence="3" id="KW-1003">Cell membrane</keyword>
<dbReference type="GO" id="GO:0015293">
    <property type="term" value="F:symporter activity"/>
    <property type="evidence" value="ECO:0007669"/>
    <property type="project" value="UniProtKB-KW"/>
</dbReference>
<evidence type="ECO:0000256" key="4">
    <source>
        <dbReference type="ARBA" id="ARBA00022692"/>
    </source>
</evidence>
<gene>
    <name evidence="9" type="ORF">CYL18_09770</name>
</gene>
<dbReference type="FunFam" id="1.10.3860.10:FF:000001">
    <property type="entry name" value="C4-dicarboxylate transport protein"/>
    <property type="match status" value="1"/>
</dbReference>
<dbReference type="Proteomes" id="UP000239663">
    <property type="component" value="Unassembled WGS sequence"/>
</dbReference>
<evidence type="ECO:0000256" key="5">
    <source>
        <dbReference type="ARBA" id="ARBA00022847"/>
    </source>
</evidence>
<keyword evidence="7 8" id="KW-0472">Membrane</keyword>
<keyword evidence="4 8" id="KW-0812">Transmembrane</keyword>
<feature type="transmembrane region" description="Helical" evidence="8">
    <location>
        <begin position="191"/>
        <end position="212"/>
    </location>
</feature>
<dbReference type="PRINTS" id="PR00173">
    <property type="entry name" value="EDTRNSPORT"/>
</dbReference>
<proteinExistence type="predicted"/>
<comment type="subcellular location">
    <subcellularLocation>
        <location evidence="1">Cell membrane</location>
        <topology evidence="1">Multi-pass membrane protein</topology>
    </subcellularLocation>
</comment>
<feature type="transmembrane region" description="Helical" evidence="8">
    <location>
        <begin position="253"/>
        <end position="274"/>
    </location>
</feature>
<dbReference type="Gene3D" id="1.10.3860.10">
    <property type="entry name" value="Sodium:dicarboxylate symporter"/>
    <property type="match status" value="1"/>
</dbReference>
<feature type="transmembrane region" description="Helical" evidence="8">
    <location>
        <begin position="7"/>
        <end position="24"/>
    </location>
</feature>
<evidence type="ECO:0000256" key="2">
    <source>
        <dbReference type="ARBA" id="ARBA00022448"/>
    </source>
</evidence>
<name>A0A2S7N0M9_9BACI</name>
<keyword evidence="6 8" id="KW-1133">Transmembrane helix</keyword>
<dbReference type="OrthoDB" id="9768885at2"/>
<evidence type="ECO:0000256" key="1">
    <source>
        <dbReference type="ARBA" id="ARBA00004651"/>
    </source>
</evidence>
<feature type="transmembrane region" description="Helical" evidence="8">
    <location>
        <begin position="218"/>
        <end position="241"/>
    </location>
</feature>
<comment type="caution">
    <text evidence="9">The sequence shown here is derived from an EMBL/GenBank/DDBJ whole genome shotgun (WGS) entry which is preliminary data.</text>
</comment>